<name>A0A0F9QQZ3_9ZZZZ</name>
<proteinExistence type="predicted"/>
<sequence length="572" mass="58879">MTAKRLLLLNLIGLVLLVLLAAGPSPQSGVGFRGWISCITVDPSSSCVYMLGREISLDANENTGITADTDDQIDFELGGADIFVMKEWGASSITSSTTEHLFEILDTTNVMTGGTNVLSALNIDLGIGNSTGGTNNVYGILIDAITGDAQNTQTAISIGSGWDAGFASAAPTDFTYVQGADSGATGDSVEIAFTSPVDTTGSNTHNAVTVDLAIGNATGGTNIVRALQIDSITGDAEVTETAINVEAGWDVGLAVDAEADFTFVQAADAAAAANSVEIAFSSPVDTTGINTHNGLTVDVSIGNATGGANAVTAIQIDAITDDPQVVETAIKIGDEWDIAIDTGLPIVATAVTWMDDFLGDTVLGQYTEINGNDAQAVQAIAEVQYGAYVITSGDVGDTDANDLEATYLSLEWSADQGALIFETRLYLDTDITTTQLCAGFTDDVSTVEVAFTIGGSDVVTAVAGDAVMFCFDTRADTDEWFALGVANTVKATGNGATGIAPGAGVYQTLRIEVDDGGADCRFYIDGALVKTITANCITVADLLAPGFVISSADTADSNTVRVDYMFVAAARD</sequence>
<reference evidence="1" key="1">
    <citation type="journal article" date="2015" name="Nature">
        <title>Complex archaea that bridge the gap between prokaryotes and eukaryotes.</title>
        <authorList>
            <person name="Spang A."/>
            <person name="Saw J.H."/>
            <person name="Jorgensen S.L."/>
            <person name="Zaremba-Niedzwiedzka K."/>
            <person name="Martijn J."/>
            <person name="Lind A.E."/>
            <person name="van Eijk R."/>
            <person name="Schleper C."/>
            <person name="Guy L."/>
            <person name="Ettema T.J."/>
        </authorList>
    </citation>
    <scope>NUCLEOTIDE SEQUENCE</scope>
</reference>
<dbReference type="EMBL" id="LAZR01004542">
    <property type="protein sequence ID" value="KKN07663.1"/>
    <property type="molecule type" value="Genomic_DNA"/>
</dbReference>
<gene>
    <name evidence="1" type="ORF">LCGC14_1064620</name>
</gene>
<organism evidence="1">
    <name type="scientific">marine sediment metagenome</name>
    <dbReference type="NCBI Taxonomy" id="412755"/>
    <lineage>
        <taxon>unclassified sequences</taxon>
        <taxon>metagenomes</taxon>
        <taxon>ecological metagenomes</taxon>
    </lineage>
</organism>
<accession>A0A0F9QQZ3</accession>
<evidence type="ECO:0000313" key="1">
    <source>
        <dbReference type="EMBL" id="KKN07663.1"/>
    </source>
</evidence>
<dbReference type="AlphaFoldDB" id="A0A0F9QQZ3"/>
<protein>
    <submittedName>
        <fullName evidence="1">Uncharacterized protein</fullName>
    </submittedName>
</protein>
<comment type="caution">
    <text evidence="1">The sequence shown here is derived from an EMBL/GenBank/DDBJ whole genome shotgun (WGS) entry which is preliminary data.</text>
</comment>